<accession>A0AAW1P983</accession>
<keyword evidence="7 8" id="KW-0539">Nucleus</keyword>
<dbReference type="GO" id="GO:0003690">
    <property type="term" value="F:double-stranded DNA binding"/>
    <property type="evidence" value="ECO:0007669"/>
    <property type="project" value="TreeGrafter"/>
</dbReference>
<evidence type="ECO:0000259" key="9">
    <source>
        <dbReference type="Pfam" id="PF18307"/>
    </source>
</evidence>
<dbReference type="EMBL" id="JALJOR010000014">
    <property type="protein sequence ID" value="KAK9806388.1"/>
    <property type="molecule type" value="Genomic_DNA"/>
</dbReference>
<comment type="similarity">
    <text evidence="2 8">Belongs to the TFB2 family.</text>
</comment>
<comment type="caution">
    <text evidence="10">The sequence shown here is derived from an EMBL/GenBank/DDBJ whole genome shotgun (WGS) entry which is preliminary data.</text>
</comment>
<dbReference type="GO" id="GO:0001671">
    <property type="term" value="F:ATPase activator activity"/>
    <property type="evidence" value="ECO:0007669"/>
    <property type="project" value="InterPro"/>
</dbReference>
<dbReference type="Pfam" id="PF18307">
    <property type="entry name" value="Tfb2_C"/>
    <property type="match status" value="1"/>
</dbReference>
<dbReference type="GO" id="GO:0006289">
    <property type="term" value="P:nucleotide-excision repair"/>
    <property type="evidence" value="ECO:0007669"/>
    <property type="project" value="InterPro"/>
</dbReference>
<evidence type="ECO:0000256" key="8">
    <source>
        <dbReference type="RuleBase" id="RU364024"/>
    </source>
</evidence>
<evidence type="ECO:0000256" key="2">
    <source>
        <dbReference type="ARBA" id="ARBA00007132"/>
    </source>
</evidence>
<dbReference type="Pfam" id="PF03849">
    <property type="entry name" value="Tfb2"/>
    <property type="match status" value="1"/>
</dbReference>
<keyword evidence="4 8" id="KW-0805">Transcription regulation</keyword>
<organism evidence="10 11">
    <name type="scientific">[Myrmecia] bisecta</name>
    <dbReference type="NCBI Taxonomy" id="41462"/>
    <lineage>
        <taxon>Eukaryota</taxon>
        <taxon>Viridiplantae</taxon>
        <taxon>Chlorophyta</taxon>
        <taxon>core chlorophytes</taxon>
        <taxon>Trebouxiophyceae</taxon>
        <taxon>Trebouxiales</taxon>
        <taxon>Trebouxiaceae</taxon>
        <taxon>Myrmecia</taxon>
    </lineage>
</organism>
<evidence type="ECO:0000313" key="10">
    <source>
        <dbReference type="EMBL" id="KAK9806388.1"/>
    </source>
</evidence>
<dbReference type="AlphaFoldDB" id="A0AAW1P983"/>
<dbReference type="PANTHER" id="PTHR13152:SF0">
    <property type="entry name" value="GENERAL TRANSCRIPTION FACTOR IIH SUBUNIT 4"/>
    <property type="match status" value="1"/>
</dbReference>
<dbReference type="GO" id="GO:0000439">
    <property type="term" value="C:transcription factor TFIIH core complex"/>
    <property type="evidence" value="ECO:0007669"/>
    <property type="project" value="InterPro"/>
</dbReference>
<evidence type="ECO:0000256" key="7">
    <source>
        <dbReference type="ARBA" id="ARBA00023242"/>
    </source>
</evidence>
<evidence type="ECO:0000256" key="1">
    <source>
        <dbReference type="ARBA" id="ARBA00004123"/>
    </source>
</evidence>
<evidence type="ECO:0000256" key="3">
    <source>
        <dbReference type="ARBA" id="ARBA00022763"/>
    </source>
</evidence>
<reference evidence="10 11" key="1">
    <citation type="journal article" date="2024" name="Nat. Commun.">
        <title>Phylogenomics reveals the evolutionary origins of lichenization in chlorophyte algae.</title>
        <authorList>
            <person name="Puginier C."/>
            <person name="Libourel C."/>
            <person name="Otte J."/>
            <person name="Skaloud P."/>
            <person name="Haon M."/>
            <person name="Grisel S."/>
            <person name="Petersen M."/>
            <person name="Berrin J.G."/>
            <person name="Delaux P.M."/>
            <person name="Dal Grande F."/>
            <person name="Keller J."/>
        </authorList>
    </citation>
    <scope>NUCLEOTIDE SEQUENCE [LARGE SCALE GENOMIC DNA]</scope>
    <source>
        <strain evidence="10 11">SAG 2043</strain>
    </source>
</reference>
<dbReference type="NCBIfam" id="TIGR00625">
    <property type="entry name" value="tfb2"/>
    <property type="match status" value="1"/>
</dbReference>
<name>A0AAW1P983_9CHLO</name>
<gene>
    <name evidence="10" type="ORF">WJX72_012519</name>
</gene>
<evidence type="ECO:0000256" key="4">
    <source>
        <dbReference type="ARBA" id="ARBA00023015"/>
    </source>
</evidence>
<dbReference type="Proteomes" id="UP001489004">
    <property type="component" value="Unassembled WGS sequence"/>
</dbReference>
<keyword evidence="5 8" id="KW-0804">Transcription</keyword>
<evidence type="ECO:0000256" key="6">
    <source>
        <dbReference type="ARBA" id="ARBA00023204"/>
    </source>
</evidence>
<dbReference type="GO" id="GO:0005675">
    <property type="term" value="C:transcription factor TFIIH holo complex"/>
    <property type="evidence" value="ECO:0007669"/>
    <property type="project" value="TreeGrafter"/>
</dbReference>
<dbReference type="Gene3D" id="3.30.70.2610">
    <property type="match status" value="1"/>
</dbReference>
<comment type="subcellular location">
    <subcellularLocation>
        <location evidence="1 8">Nucleus</location>
    </subcellularLocation>
</comment>
<keyword evidence="3 8" id="KW-0227">DNA damage</keyword>
<sequence>MNLSLYLESLPPIMLSSLYESHYTCQAVLRTLPPVAKQYVLRLLYIDAPISEGMLDSWPSAHSGTKHSVALDKLLRLQVLLQNKGQTGEDLVRLNPAFQHHIRMAVTGRADAGRPMVDPHVLDQAPSRSDVDRYGHQQWEALLLYLAGTNDRPPAASRLLTAPPLQLDRLLQNAELMQSSAEKGITERGWQFLLLDTYNQLWELLQQYISSAENRSGAELSSVVSFMLQLGFQEVGYPTPTATLTAQERIIAAHMAQLGLLLPFKVDDEVWYCATPLALALSGGTSPDAHQQVGEGFVIVETNYRVYAYTNSPLQYAILRSFVRCECILPNLFVGTLTRESVTTALASGISADQIINYLRQHAHKHAAARVPIVPEVVSDQIRLWQADTMRVRSCEATLYDEFESDDVFGKAAAYARTLMSWLWQDTKKRRFAAKKGTHDQMREYIKSIKGPK</sequence>
<evidence type="ECO:0000313" key="11">
    <source>
        <dbReference type="Proteomes" id="UP001489004"/>
    </source>
</evidence>
<dbReference type="InterPro" id="IPR004598">
    <property type="entry name" value="TFIIH_p52/Tfb2"/>
</dbReference>
<keyword evidence="6 8" id="KW-0234">DNA repair</keyword>
<evidence type="ECO:0000256" key="5">
    <source>
        <dbReference type="ARBA" id="ARBA00023163"/>
    </source>
</evidence>
<proteinExistence type="inferred from homology"/>
<comment type="function">
    <text evidence="8">Component of the general transcription and DNA repair factor IIH (TFIIH) core complex which is involved in general and transcription-coupled nucleotide excision repair (NER) of damaged DNA.</text>
</comment>
<dbReference type="InterPro" id="IPR040662">
    <property type="entry name" value="Tfb2_C"/>
</dbReference>
<protein>
    <recommendedName>
        <fullName evidence="8">RNA polymerase II transcription factor B subunit 2</fullName>
    </recommendedName>
</protein>
<keyword evidence="11" id="KW-1185">Reference proteome</keyword>
<dbReference type="PANTHER" id="PTHR13152">
    <property type="entry name" value="TFIIH, POLYPEPTIDE 4"/>
    <property type="match status" value="1"/>
</dbReference>
<feature type="domain" description="Transcription factor Tfb2 C-terminal" evidence="9">
    <location>
        <begin position="380"/>
        <end position="447"/>
    </location>
</feature>